<keyword evidence="3" id="KW-0804">Transcription</keyword>
<feature type="domain" description="NAC" evidence="5">
    <location>
        <begin position="10"/>
        <end position="192"/>
    </location>
</feature>
<dbReference type="Gramene" id="PRQ54320">
    <property type="protein sequence ID" value="PRQ54320"/>
    <property type="gene ID" value="RchiOBHm_Chr2g0176181"/>
</dbReference>
<name>A0A2P6S6J8_ROSCH</name>
<dbReference type="InterPro" id="IPR003441">
    <property type="entry name" value="NAC-dom"/>
</dbReference>
<reference evidence="6 7" key="1">
    <citation type="journal article" date="2018" name="Nat. Genet.">
        <title>The Rosa genome provides new insights in the design of modern roses.</title>
        <authorList>
            <person name="Bendahmane M."/>
        </authorList>
    </citation>
    <scope>NUCLEOTIDE SEQUENCE [LARGE SCALE GENOMIC DNA]</scope>
    <source>
        <strain evidence="7">cv. Old Blush</strain>
    </source>
</reference>
<evidence type="ECO:0000259" key="5">
    <source>
        <dbReference type="PROSITE" id="PS51005"/>
    </source>
</evidence>
<keyword evidence="1" id="KW-0805">Transcription regulation</keyword>
<accession>A0A2P6S6J8</accession>
<dbReference type="EMBL" id="PDCK01000040">
    <property type="protein sequence ID" value="PRQ54320.1"/>
    <property type="molecule type" value="Genomic_DNA"/>
</dbReference>
<dbReference type="OrthoDB" id="676820at2759"/>
<dbReference type="AlphaFoldDB" id="A0A2P6S6J8"/>
<sequence length="238" mass="27100">MNGGGGVQMLPVGYRFDPTDEELVVHYLRRKVHGLPLPASIIPDYNNNYYFDHPSHLPMPPGETMQKRYFFYNSEYNDEKSKKNNNRSNYKRAAAAAGCGSWRSIGKEKQIVATTHSDHQSSCSQAQLAVLGVRKTLVFCGSHRKKETNHHYHYQHQYGSLSSSPRWFMHEYNLLGSEVLGNSWILCSVFQKRRKPASKKRGRTSTLDITGSGYLPKPSNSCSSEITTHDQEVFSKCY</sequence>
<evidence type="ECO:0000256" key="4">
    <source>
        <dbReference type="ARBA" id="ARBA00023242"/>
    </source>
</evidence>
<evidence type="ECO:0000256" key="2">
    <source>
        <dbReference type="ARBA" id="ARBA00023125"/>
    </source>
</evidence>
<evidence type="ECO:0000256" key="3">
    <source>
        <dbReference type="ARBA" id="ARBA00023163"/>
    </source>
</evidence>
<dbReference type="Gene3D" id="2.170.150.80">
    <property type="entry name" value="NAC domain"/>
    <property type="match status" value="1"/>
</dbReference>
<gene>
    <name evidence="6" type="ORF">RchiOBHm_Chr2g0176181</name>
</gene>
<dbReference type="PANTHER" id="PTHR31719">
    <property type="entry name" value="NAC TRANSCRIPTION FACTOR 56"/>
    <property type="match status" value="1"/>
</dbReference>
<dbReference type="InterPro" id="IPR036093">
    <property type="entry name" value="NAC_dom_sf"/>
</dbReference>
<dbReference type="SUPFAM" id="SSF101941">
    <property type="entry name" value="NAC domain"/>
    <property type="match status" value="1"/>
</dbReference>
<keyword evidence="7" id="KW-1185">Reference proteome</keyword>
<organism evidence="6 7">
    <name type="scientific">Rosa chinensis</name>
    <name type="common">China rose</name>
    <dbReference type="NCBI Taxonomy" id="74649"/>
    <lineage>
        <taxon>Eukaryota</taxon>
        <taxon>Viridiplantae</taxon>
        <taxon>Streptophyta</taxon>
        <taxon>Embryophyta</taxon>
        <taxon>Tracheophyta</taxon>
        <taxon>Spermatophyta</taxon>
        <taxon>Magnoliopsida</taxon>
        <taxon>eudicotyledons</taxon>
        <taxon>Gunneridae</taxon>
        <taxon>Pentapetalae</taxon>
        <taxon>rosids</taxon>
        <taxon>fabids</taxon>
        <taxon>Rosales</taxon>
        <taxon>Rosaceae</taxon>
        <taxon>Rosoideae</taxon>
        <taxon>Rosoideae incertae sedis</taxon>
        <taxon>Rosa</taxon>
    </lineage>
</organism>
<dbReference type="PANTHER" id="PTHR31719:SF130">
    <property type="entry name" value="NAC DOMAIN-CONTAINING PROTEIN 18"/>
    <property type="match status" value="1"/>
</dbReference>
<evidence type="ECO:0000256" key="1">
    <source>
        <dbReference type="ARBA" id="ARBA00023015"/>
    </source>
</evidence>
<dbReference type="STRING" id="74649.A0A2P6S6J8"/>
<dbReference type="Pfam" id="PF02365">
    <property type="entry name" value="NAM"/>
    <property type="match status" value="1"/>
</dbReference>
<dbReference type="PROSITE" id="PS51005">
    <property type="entry name" value="NAC"/>
    <property type="match status" value="1"/>
</dbReference>
<dbReference type="GO" id="GO:0003677">
    <property type="term" value="F:DNA binding"/>
    <property type="evidence" value="ECO:0007669"/>
    <property type="project" value="UniProtKB-KW"/>
</dbReference>
<protein>
    <submittedName>
        <fullName evidence="6">Putative transcription factor NAM family</fullName>
    </submittedName>
</protein>
<dbReference type="GO" id="GO:0006355">
    <property type="term" value="P:regulation of DNA-templated transcription"/>
    <property type="evidence" value="ECO:0007669"/>
    <property type="project" value="InterPro"/>
</dbReference>
<keyword evidence="2" id="KW-0238">DNA-binding</keyword>
<dbReference type="Proteomes" id="UP000238479">
    <property type="component" value="Chromosome 2"/>
</dbReference>
<keyword evidence="4" id="KW-0539">Nucleus</keyword>
<proteinExistence type="predicted"/>
<dbReference type="OMA" id="FCERKPW"/>
<evidence type="ECO:0000313" key="6">
    <source>
        <dbReference type="EMBL" id="PRQ54320.1"/>
    </source>
</evidence>
<evidence type="ECO:0000313" key="7">
    <source>
        <dbReference type="Proteomes" id="UP000238479"/>
    </source>
</evidence>
<comment type="caution">
    <text evidence="6">The sequence shown here is derived from an EMBL/GenBank/DDBJ whole genome shotgun (WGS) entry which is preliminary data.</text>
</comment>